<keyword evidence="1" id="KW-0156">Chromatin regulator</keyword>
<dbReference type="PROSITE" id="PS51526">
    <property type="entry name" value="RFX_DBD"/>
    <property type="match status" value="1"/>
</dbReference>
<evidence type="ECO:0000313" key="7">
    <source>
        <dbReference type="EMBL" id="CCH62296.1"/>
    </source>
</evidence>
<gene>
    <name evidence="7" type="primary">TBLA0G03620</name>
    <name evidence="7" type="ORF">TBLA_0G03620</name>
</gene>
<dbReference type="FunCoup" id="I2H7E4">
    <property type="interactions" value="347"/>
</dbReference>
<dbReference type="OrthoDB" id="338531at2759"/>
<dbReference type="GO" id="GO:0006357">
    <property type="term" value="P:regulation of transcription by RNA polymerase II"/>
    <property type="evidence" value="ECO:0007669"/>
    <property type="project" value="EnsemblFungi"/>
</dbReference>
<protein>
    <recommendedName>
        <fullName evidence="6">RFX-type winged-helix domain-containing protein</fullName>
    </recommendedName>
</protein>
<dbReference type="Proteomes" id="UP000002866">
    <property type="component" value="Chromosome 7"/>
</dbReference>
<dbReference type="EMBL" id="HE806322">
    <property type="protein sequence ID" value="CCH62296.1"/>
    <property type="molecule type" value="Genomic_DNA"/>
</dbReference>
<dbReference type="GO" id="GO:0006337">
    <property type="term" value="P:nucleosome disassembly"/>
    <property type="evidence" value="ECO:0007669"/>
    <property type="project" value="EnsemblFungi"/>
</dbReference>
<evidence type="ECO:0000313" key="8">
    <source>
        <dbReference type="Proteomes" id="UP000002866"/>
    </source>
</evidence>
<dbReference type="RefSeq" id="XP_004181815.1">
    <property type="nucleotide sequence ID" value="XM_004181767.1"/>
</dbReference>
<keyword evidence="2" id="KW-0805">Transcription regulation</keyword>
<dbReference type="InterPro" id="IPR003150">
    <property type="entry name" value="DNA-bd_RFX"/>
</dbReference>
<evidence type="ECO:0000259" key="6">
    <source>
        <dbReference type="PROSITE" id="PS51526"/>
    </source>
</evidence>
<dbReference type="InterPro" id="IPR052406">
    <property type="entry name" value="Chromatin_Remodeling_Comp"/>
</dbReference>
<evidence type="ECO:0000256" key="4">
    <source>
        <dbReference type="ARBA" id="ARBA00023242"/>
    </source>
</evidence>
<keyword evidence="8" id="KW-1185">Reference proteome</keyword>
<name>I2H7E4_HENB6</name>
<dbReference type="eggNOG" id="ENOG502QVTM">
    <property type="taxonomic scope" value="Eukaryota"/>
</dbReference>
<feature type="domain" description="RFX-type winged-helix" evidence="6">
    <location>
        <begin position="424"/>
        <end position="505"/>
    </location>
</feature>
<dbReference type="GO" id="GO:0003677">
    <property type="term" value="F:DNA binding"/>
    <property type="evidence" value="ECO:0007669"/>
    <property type="project" value="EnsemblFungi"/>
</dbReference>
<keyword evidence="3" id="KW-0804">Transcription</keyword>
<sequence>MSVSGAQTPSNNNVKEETPQDSIDNINSNVNNENSFENLLAIPIKVNRFQSNGTYPLGITKTLHYSLNNLNVFQNLPKETARGIDDLTRLKMSLMSELPDEIKWSLKKYLAYSNKAPYIINLKENPDLLVVFKKFILDLKPLIKKFNTSIINTEENSDKIQMGLTSLLILRNLVQDSDSVQLLVQDNELKDFILFILIIYENTINPLSQKDKTSSSDKISNINSKSKSNPHILDEILQINLSYFNELIHYSLDLMEAISSYIAPAKKDDPFYICLVSILNFSKDRYIIISLLRSLSRLLVKSKSDEKSAADNLNDESLNLIVSFLLIESDGELITAALDLLYQFILPGSERISFLLNNNERFKILYSVLPKLLTFNNQLPNYSLLNNYKINLIKRLKPPVPKNAPDLPIETFKALLKLDEPKRSTAWLKCCFEPVTDSEVTQIVLWRNYESKFSTLVRQSGRKLLPAVEFIKNVSTAFEAAAPMVITDSSNGKKRFVIKNIQPRLVPLTIKESQYISTTPSINTSITTKYLHHTSTSSDDNSEDFISPAKQAPLPKIRFANNLSELSKAAATFLCLLSNDESGIGSKFSQDVKPIIFQHLADIPPLTSVLTEYMDNTHGNIQ</sequence>
<dbReference type="PANTHER" id="PTHR22970:SF14">
    <property type="entry name" value="AT-RICH INTERACTIVE DOMAIN-CONTAINING PROTEIN 2"/>
    <property type="match status" value="1"/>
</dbReference>
<dbReference type="AlphaFoldDB" id="I2H7E4"/>
<dbReference type="HOGENOM" id="CLU_026029_0_0_1"/>
<evidence type="ECO:0000256" key="1">
    <source>
        <dbReference type="ARBA" id="ARBA00022853"/>
    </source>
</evidence>
<accession>I2H7E4</accession>
<feature type="compositionally biased region" description="Polar residues" evidence="5">
    <location>
        <begin position="1"/>
        <end position="13"/>
    </location>
</feature>
<dbReference type="GO" id="GO:0009303">
    <property type="term" value="P:rRNA transcription"/>
    <property type="evidence" value="ECO:0007669"/>
    <property type="project" value="EnsemblFungi"/>
</dbReference>
<dbReference type="InParanoid" id="I2H7E4"/>
<keyword evidence="4" id="KW-0539">Nucleus</keyword>
<dbReference type="KEGG" id="tbl:TBLA_0G03620"/>
<dbReference type="OMA" id="KRFVIKG"/>
<organism evidence="7 8">
    <name type="scientific">Henningerozyma blattae (strain ATCC 34711 / CBS 6284 / DSM 70876 / NBRC 10599 / NRRL Y-10934 / UCD 77-7)</name>
    <name type="common">Yeast</name>
    <name type="synonym">Tetrapisispora blattae</name>
    <dbReference type="NCBI Taxonomy" id="1071380"/>
    <lineage>
        <taxon>Eukaryota</taxon>
        <taxon>Fungi</taxon>
        <taxon>Dikarya</taxon>
        <taxon>Ascomycota</taxon>
        <taxon>Saccharomycotina</taxon>
        <taxon>Saccharomycetes</taxon>
        <taxon>Saccharomycetales</taxon>
        <taxon>Saccharomycetaceae</taxon>
        <taxon>Henningerozyma</taxon>
    </lineage>
</organism>
<proteinExistence type="predicted"/>
<dbReference type="STRING" id="1071380.I2H7E4"/>
<dbReference type="GeneID" id="14497428"/>
<evidence type="ECO:0000256" key="3">
    <source>
        <dbReference type="ARBA" id="ARBA00023163"/>
    </source>
</evidence>
<evidence type="ECO:0000256" key="2">
    <source>
        <dbReference type="ARBA" id="ARBA00023015"/>
    </source>
</evidence>
<dbReference type="PANTHER" id="PTHR22970">
    <property type="entry name" value="AT-RICH INTERACTIVE DOMAIN-CONTAINING PROTEIN 2"/>
    <property type="match status" value="1"/>
</dbReference>
<dbReference type="GO" id="GO:0006368">
    <property type="term" value="P:transcription elongation by RNA polymerase II"/>
    <property type="evidence" value="ECO:0007669"/>
    <property type="project" value="EnsemblFungi"/>
</dbReference>
<feature type="region of interest" description="Disordered" evidence="5">
    <location>
        <begin position="1"/>
        <end position="28"/>
    </location>
</feature>
<reference evidence="7 8" key="1">
    <citation type="journal article" date="2011" name="Proc. Natl. Acad. Sci. U.S.A.">
        <title>Evolutionary erosion of yeast sex chromosomes by mating-type switching accidents.</title>
        <authorList>
            <person name="Gordon J.L."/>
            <person name="Armisen D."/>
            <person name="Proux-Wera E."/>
            <person name="Oheigeartaigh S.S."/>
            <person name="Byrne K.P."/>
            <person name="Wolfe K.H."/>
        </authorList>
    </citation>
    <scope>NUCLEOTIDE SEQUENCE [LARGE SCALE GENOMIC DNA]</scope>
    <source>
        <strain evidence="8">ATCC 34711 / CBS 6284 / DSM 70876 / NBRC 10599 / NRRL Y-10934 / UCD 77-7</strain>
    </source>
</reference>
<evidence type="ECO:0000256" key="5">
    <source>
        <dbReference type="SAM" id="MobiDB-lite"/>
    </source>
</evidence>
<dbReference type="GO" id="GO:0016586">
    <property type="term" value="C:RSC-type complex"/>
    <property type="evidence" value="ECO:0007669"/>
    <property type="project" value="EnsemblFungi"/>
</dbReference>